<evidence type="ECO:0000256" key="5">
    <source>
        <dbReference type="ARBA" id="ARBA00023136"/>
    </source>
</evidence>
<keyword evidence="7" id="KW-0479">Metal-binding</keyword>
<evidence type="ECO:0000313" key="12">
    <source>
        <dbReference type="Proteomes" id="UP000008181"/>
    </source>
</evidence>
<dbReference type="GO" id="GO:0005524">
    <property type="term" value="F:ATP binding"/>
    <property type="evidence" value="ECO:0007669"/>
    <property type="project" value="InterPro"/>
</dbReference>
<dbReference type="InterPro" id="IPR040812">
    <property type="entry name" value="UPF1_1B_dom"/>
</dbReference>
<feature type="compositionally biased region" description="Basic and acidic residues" evidence="8">
    <location>
        <begin position="836"/>
        <end position="845"/>
    </location>
</feature>
<feature type="region of interest" description="Disordered" evidence="8">
    <location>
        <begin position="1083"/>
        <end position="1117"/>
    </location>
</feature>
<feature type="compositionally biased region" description="Basic and acidic residues" evidence="8">
    <location>
        <begin position="814"/>
        <end position="827"/>
    </location>
</feature>
<dbReference type="InterPro" id="IPR049326">
    <property type="entry name" value="Rhodopsin_dom_fungi"/>
</dbReference>
<feature type="region of interest" description="C3H" evidence="7">
    <location>
        <begin position="102"/>
        <end position="134"/>
    </location>
</feature>
<protein>
    <recommendedName>
        <fullName evidence="10">Upf1 domain-containing protein</fullName>
    </recommendedName>
</protein>
<evidence type="ECO:0000313" key="11">
    <source>
        <dbReference type="EMBL" id="AEO63515.1"/>
    </source>
</evidence>
<dbReference type="Gene3D" id="3.40.50.300">
    <property type="entry name" value="P-loop containing nucleotide triphosphate hydrolases"/>
    <property type="match status" value="1"/>
</dbReference>
<feature type="transmembrane region" description="Helical" evidence="9">
    <location>
        <begin position="922"/>
        <end position="945"/>
    </location>
</feature>
<dbReference type="Pfam" id="PF18141">
    <property type="entry name" value="UPF1_1B_dom"/>
    <property type="match status" value="1"/>
</dbReference>
<dbReference type="Pfam" id="PF09416">
    <property type="entry name" value="UPF1_Zn_bind"/>
    <property type="match status" value="1"/>
</dbReference>
<dbReference type="GO" id="GO:0008270">
    <property type="term" value="F:zinc ion binding"/>
    <property type="evidence" value="ECO:0007669"/>
    <property type="project" value="UniProtKB-UniRule"/>
</dbReference>
<evidence type="ECO:0000256" key="3">
    <source>
        <dbReference type="ARBA" id="ARBA00022692"/>
    </source>
</evidence>
<sequence length="1196" mass="130197">MEGAFTHLGNHLVSDSAAAIKAGGSDELSNIDPDDNLLYGVLGGRGADAGLGSARRRQDDEDNETEVFDDDDESLSSVQVDGMKGLKLNGPEEEKELPAHACAYCGIHSPASVVKCLTCNKWFCSARGNSSSSHIVNHLVRARHKEVQLHPQSSLGDTVLECYNCGIKNVFTLGFIPAKSDTVVVLLCRQPCAASTSTKDMSWDISRWQPLIENRTFLNWLVQPPTDAEQLRARHLTPPMIAKLEEMWKVAPGATVADLEKRASVDDDPHPVLLKYDDPYHYQNIFGPLVKMESDYDKKLKEAQSEDNLQVKWDYGLENKHVAIFVLPKIESGDVKLAVGDEMRLKYKGDLRPPWEGVGYVTKIPNNQNDEVHLELRKSGNDKAVPTDVTTNFSADYVWKATSYDRMQLAMKTFAVDEMSVSGYIFHKLLGHEVALVPMKTPMPKKFHAPGLPELNHSQITAIKTVLSTPLNHKCLVEGPLTNLQTSLLQFSKPKTSFRPPRYGQQTHAAGGYPNGRYGGGGMNGSARDYETGSMLSYIPDDVSSIHSSALGGAGLSSAYPHMFSNFHPDQWPGLPGVGGGGRPGAKGRGRGAESIAGESIANSEFTDASASVIGGKGVGQGGASLGAGLSETVSAARPTSYTQDDRLKQYVEHDKRMGLGNGFGRRIDDDEKSISTAFASQIGSGREAGTRGQILGAAACLPLSPGPRSSRRSPNLQESGAPAAAGSDGSADAPSRAHLPADQRLARQPSAASQAPRLGRFEVRQRLRLRAVVGCQAQQRRQRRRRRYREDVQQVVRQHFLVQRVAQIPRVDRRVRQRDTARDVHAAPRQRMRQQRADRHELARGRALATAAGPRRPLERHRRRLRDHAEIGGRRHGRVEEHALSQLFVPGQLLWAAANTCVKISILSLYVSLFPDQRFIVTCYVTMAVTICYFTSVLLETFLLCKPVQYNWDKSIAGSCDGQNTAYLVAGITNLVIDVFVVALPMPMLFGLRMSLPKRLGVIGMFSLGAFICIVSLLRILWLLNWDLNDMTYTVVPGTIYTVLEPTLGIVNACLPTIKPALARLAPAGACAGIRDRLTARSGTSGKHAGGNQGHGSSGGGGGGGSRLADSGRDRSRSTIKGLYTRQFERLESDDAITLVGMQQHSAVSHPESVDGADAADGPHEPNASGITTLYGVHGTIFTDYEEKEIEQGIN</sequence>
<dbReference type="InterPro" id="IPR052337">
    <property type="entry name" value="SAT4-like"/>
</dbReference>
<keyword evidence="12" id="KW-1185">Reference proteome</keyword>
<evidence type="ECO:0000256" key="2">
    <source>
        <dbReference type="ARBA" id="ARBA00007913"/>
    </source>
</evidence>
<feature type="compositionally biased region" description="Acidic residues" evidence="8">
    <location>
        <begin position="60"/>
        <end position="74"/>
    </location>
</feature>
<keyword evidence="7" id="KW-0863">Zinc-finger</keyword>
<dbReference type="Gene3D" id="2.40.30.230">
    <property type="match status" value="1"/>
</dbReference>
<feature type="compositionally biased region" description="Gly residues" evidence="8">
    <location>
        <begin position="1089"/>
        <end position="1107"/>
    </location>
</feature>
<feature type="domain" description="Upf1" evidence="10">
    <location>
        <begin position="94"/>
        <end position="251"/>
    </location>
</feature>
<dbReference type="PANTHER" id="PTHR33048">
    <property type="entry name" value="PTH11-LIKE INTEGRAL MEMBRANE PROTEIN (AFU_ORTHOLOGUE AFUA_5G11245)"/>
    <property type="match status" value="1"/>
</dbReference>
<evidence type="ECO:0000256" key="9">
    <source>
        <dbReference type="SAM" id="Phobius"/>
    </source>
</evidence>
<dbReference type="HOGENOM" id="CLU_271294_0_0_1"/>
<dbReference type="Pfam" id="PF20684">
    <property type="entry name" value="Fung_rhodopsin"/>
    <property type="match status" value="1"/>
</dbReference>
<reference evidence="11 12" key="1">
    <citation type="journal article" date="2011" name="Nat. Biotechnol.">
        <title>Comparative genomic analysis of the thermophilic biomass-degrading fungi Myceliophthora thermophila and Thielavia terrestris.</title>
        <authorList>
            <person name="Berka R.M."/>
            <person name="Grigoriev I.V."/>
            <person name="Otillar R."/>
            <person name="Salamov A."/>
            <person name="Grimwood J."/>
            <person name="Reid I."/>
            <person name="Ishmael N."/>
            <person name="John T."/>
            <person name="Darmond C."/>
            <person name="Moisan M.-C."/>
            <person name="Henrissat B."/>
            <person name="Coutinho P.M."/>
            <person name="Lombard V."/>
            <person name="Natvig D.O."/>
            <person name="Lindquist E."/>
            <person name="Schmutz J."/>
            <person name="Lucas S."/>
            <person name="Harris P."/>
            <person name="Powlowski J."/>
            <person name="Bellemare A."/>
            <person name="Taylor D."/>
            <person name="Butler G."/>
            <person name="de Vries R.P."/>
            <person name="Allijn I.E."/>
            <person name="van den Brink J."/>
            <person name="Ushinsky S."/>
            <person name="Storms R."/>
            <person name="Powell A.J."/>
            <person name="Paulsen I.T."/>
            <person name="Elbourne L.D.H."/>
            <person name="Baker S.E."/>
            <person name="Magnuson J."/>
            <person name="LaBoissiere S."/>
            <person name="Clutterbuck A.J."/>
            <person name="Martinez D."/>
            <person name="Wogulis M."/>
            <person name="de Leon A.L."/>
            <person name="Rey M.W."/>
            <person name="Tsang A."/>
        </authorList>
    </citation>
    <scope>NUCLEOTIDE SEQUENCE [LARGE SCALE GENOMIC DNA]</scope>
    <source>
        <strain evidence="12">ATCC 38088 / NRRL 8126</strain>
    </source>
</reference>
<evidence type="ECO:0000256" key="8">
    <source>
        <dbReference type="SAM" id="MobiDB-lite"/>
    </source>
</evidence>
<evidence type="ECO:0000256" key="4">
    <source>
        <dbReference type="ARBA" id="ARBA00022989"/>
    </source>
</evidence>
<feature type="region of interest" description="C4" evidence="7">
    <location>
        <begin position="162"/>
        <end position="192"/>
    </location>
</feature>
<feature type="transmembrane region" description="Helical" evidence="9">
    <location>
        <begin position="965"/>
        <end position="991"/>
    </location>
</feature>
<dbReference type="CDD" id="cd21407">
    <property type="entry name" value="1B_UPF1-like"/>
    <property type="match status" value="1"/>
</dbReference>
<keyword evidence="5 9" id="KW-0472">Membrane</keyword>
<evidence type="ECO:0000259" key="10">
    <source>
        <dbReference type="PROSITE" id="PS51997"/>
    </source>
</evidence>
<proteinExistence type="inferred from homology"/>
<comment type="similarity">
    <text evidence="6">Belongs to the SAT4 family.</text>
</comment>
<feature type="region of interest" description="Disordered" evidence="8">
    <location>
        <begin position="701"/>
        <end position="760"/>
    </location>
</feature>
<feature type="region of interest" description="Disordered" evidence="8">
    <location>
        <begin position="814"/>
        <end position="863"/>
    </location>
</feature>
<dbReference type="CDD" id="cd21400">
    <property type="entry name" value="ZBD_UPF1-like"/>
    <property type="match status" value="1"/>
</dbReference>
<feature type="region of interest" description="CC/SHH/C" evidence="7">
    <location>
        <begin position="116"/>
        <end position="144"/>
    </location>
</feature>
<dbReference type="OrthoDB" id="6513042at2759"/>
<dbReference type="KEGG" id="ttt:THITE_130005"/>
<evidence type="ECO:0000256" key="6">
    <source>
        <dbReference type="ARBA" id="ARBA00038359"/>
    </source>
</evidence>
<dbReference type="Proteomes" id="UP000008181">
    <property type="component" value="Chromosome 1"/>
</dbReference>
<dbReference type="GO" id="GO:0005737">
    <property type="term" value="C:cytoplasm"/>
    <property type="evidence" value="ECO:0007669"/>
    <property type="project" value="InterPro"/>
</dbReference>
<comment type="subcellular location">
    <subcellularLocation>
        <location evidence="1">Membrane</location>
        <topology evidence="1">Multi-pass membrane protein</topology>
    </subcellularLocation>
</comment>
<feature type="region of interest" description="Disordered" evidence="8">
    <location>
        <begin position="495"/>
        <end position="516"/>
    </location>
</feature>
<comment type="similarity">
    <text evidence="2">Belongs to the DNA2/NAM7 helicase family.</text>
</comment>
<dbReference type="RefSeq" id="XP_003649851.1">
    <property type="nucleotide sequence ID" value="XM_003649803.1"/>
</dbReference>
<dbReference type="GO" id="GO:0003723">
    <property type="term" value="F:RNA binding"/>
    <property type="evidence" value="ECO:0007669"/>
    <property type="project" value="InterPro"/>
</dbReference>
<dbReference type="FunFam" id="2.40.30.230:FF:000003">
    <property type="entry name" value="Regulator of nonsense transcripts 1"/>
    <property type="match status" value="1"/>
</dbReference>
<feature type="compositionally biased region" description="Low complexity" evidence="8">
    <location>
        <begin position="702"/>
        <end position="735"/>
    </location>
</feature>
<dbReference type="GO" id="GO:0016020">
    <property type="term" value="C:membrane"/>
    <property type="evidence" value="ECO:0007669"/>
    <property type="project" value="UniProtKB-SubCell"/>
</dbReference>
<gene>
    <name evidence="11" type="ORF">THITE_130005</name>
</gene>
<dbReference type="AlphaFoldDB" id="G2QSZ0"/>
<name>G2QSZ0_THETT</name>
<dbReference type="PANTHER" id="PTHR33048:SF57">
    <property type="entry name" value="INTEGRAL MEMBRANE PROTEIN-RELATED"/>
    <property type="match status" value="1"/>
</dbReference>
<keyword evidence="4 9" id="KW-1133">Transmembrane helix</keyword>
<dbReference type="STRING" id="578455.G2QSZ0"/>
<dbReference type="eggNOG" id="KOG1802">
    <property type="taxonomic scope" value="Eukaryota"/>
</dbReference>
<keyword evidence="7" id="KW-0862">Zinc</keyword>
<dbReference type="GO" id="GO:0003724">
    <property type="term" value="F:RNA helicase activity"/>
    <property type="evidence" value="ECO:0007669"/>
    <property type="project" value="InterPro"/>
</dbReference>
<feature type="transmembrane region" description="Helical" evidence="9">
    <location>
        <begin position="1003"/>
        <end position="1025"/>
    </location>
</feature>
<accession>G2QSZ0</accession>
<feature type="region of interest" description="Disordered" evidence="8">
    <location>
        <begin position="50"/>
        <end position="74"/>
    </location>
</feature>
<dbReference type="InterPro" id="IPR027417">
    <property type="entry name" value="P-loop_NTPase"/>
</dbReference>
<feature type="transmembrane region" description="Helical" evidence="9">
    <location>
        <begin position="894"/>
        <end position="915"/>
    </location>
</feature>
<dbReference type="EMBL" id="CP003009">
    <property type="protein sequence ID" value="AEO63515.1"/>
    <property type="molecule type" value="Genomic_DNA"/>
</dbReference>
<evidence type="ECO:0000256" key="7">
    <source>
        <dbReference type="PROSITE-ProRule" id="PRU01341"/>
    </source>
</evidence>
<feature type="region of interest" description="Disordered" evidence="8">
    <location>
        <begin position="1146"/>
        <end position="1173"/>
    </location>
</feature>
<dbReference type="GeneID" id="11523581"/>
<feature type="compositionally biased region" description="Low complexity" evidence="8">
    <location>
        <begin position="846"/>
        <end position="856"/>
    </location>
</feature>
<evidence type="ECO:0000256" key="1">
    <source>
        <dbReference type="ARBA" id="ARBA00004141"/>
    </source>
</evidence>
<dbReference type="GO" id="GO:0000184">
    <property type="term" value="P:nuclear-transcribed mRNA catabolic process, nonsense-mediated decay"/>
    <property type="evidence" value="ECO:0007669"/>
    <property type="project" value="InterPro"/>
</dbReference>
<dbReference type="InterPro" id="IPR018999">
    <property type="entry name" value="UPF1_CH/ZBD"/>
</dbReference>
<keyword evidence="3 9" id="KW-0812">Transmembrane</keyword>
<dbReference type="PROSITE" id="PS51997">
    <property type="entry name" value="UPF1_CH_RICH"/>
    <property type="match status" value="1"/>
</dbReference>
<organism evidence="11 12">
    <name type="scientific">Thermothielavioides terrestris (strain ATCC 38088 / NRRL 8126)</name>
    <name type="common">Thielavia terrestris</name>
    <dbReference type="NCBI Taxonomy" id="578455"/>
    <lineage>
        <taxon>Eukaryota</taxon>
        <taxon>Fungi</taxon>
        <taxon>Dikarya</taxon>
        <taxon>Ascomycota</taxon>
        <taxon>Pezizomycotina</taxon>
        <taxon>Sordariomycetes</taxon>
        <taxon>Sordariomycetidae</taxon>
        <taxon>Sordariales</taxon>
        <taxon>Chaetomiaceae</taxon>
        <taxon>Thermothielavioides</taxon>
        <taxon>Thermothielavioides terrestris</taxon>
    </lineage>
</organism>